<organism evidence="1 2">
    <name type="scientific">Sphingomonas hominis</name>
    <dbReference type="NCBI Taxonomy" id="2741495"/>
    <lineage>
        <taxon>Bacteria</taxon>
        <taxon>Pseudomonadati</taxon>
        <taxon>Pseudomonadota</taxon>
        <taxon>Alphaproteobacteria</taxon>
        <taxon>Sphingomonadales</taxon>
        <taxon>Sphingomonadaceae</taxon>
        <taxon>Sphingomonas</taxon>
    </lineage>
</organism>
<dbReference type="Proteomes" id="UP000621447">
    <property type="component" value="Unassembled WGS sequence"/>
</dbReference>
<gene>
    <name evidence="1" type="ORF">HRV97_16625</name>
</gene>
<reference evidence="1 2" key="1">
    <citation type="submission" date="2020-06" db="EMBL/GenBank/DDBJ databases">
        <title>Sphingomonas hominis sp. nov., a member of the Sphingomonas, isolated from the hair of a 22-year-old girl.</title>
        <authorList>
            <person name="Zhang D.-F."/>
            <person name="Cui X.-W."/>
        </authorList>
    </citation>
    <scope>NUCLEOTIDE SEQUENCE [LARGE SCALE GENOMIC DNA]</scope>
    <source>
        <strain evidence="1 2">HHU CXW</strain>
    </source>
</reference>
<evidence type="ECO:0000313" key="1">
    <source>
        <dbReference type="EMBL" id="NTS66768.1"/>
    </source>
</evidence>
<comment type="caution">
    <text evidence="1">The sequence shown here is derived from an EMBL/GenBank/DDBJ whole genome shotgun (WGS) entry which is preliminary data.</text>
</comment>
<dbReference type="EMBL" id="JABULH010000016">
    <property type="protein sequence ID" value="NTS66768.1"/>
    <property type="molecule type" value="Genomic_DNA"/>
</dbReference>
<protein>
    <submittedName>
        <fullName evidence="1">Uncharacterized protein</fullName>
    </submittedName>
</protein>
<sequence>MPTQRARWTDVGRYVASLPGSLDDSLLLARGSTSEAPAWVPCTGTRAVLVRLETAMTQDGGRWRFDSEAQQWLDAFQTLEVPMVFTSPAPTTALSDIEAAFRNAGLTKLLGLGEVRLGLTAGAMPVERAAIAGQRCIVAVVGRDASDFPNGLLPDTSPPALRSKWGAGWFLVGAS</sequence>
<proteinExistence type="predicted"/>
<accession>A0ABX2JJF9</accession>
<name>A0ABX2JJF9_9SPHN</name>
<evidence type="ECO:0000313" key="2">
    <source>
        <dbReference type="Proteomes" id="UP000621447"/>
    </source>
</evidence>
<dbReference type="RefSeq" id="WP_174195249.1">
    <property type="nucleotide sequence ID" value="NZ_JABULH010000016.1"/>
</dbReference>
<keyword evidence="2" id="KW-1185">Reference proteome</keyword>